<evidence type="ECO:0000313" key="2">
    <source>
        <dbReference type="Proteomes" id="UP000186559"/>
    </source>
</evidence>
<sequence length="94" mass="10653">MLDLHIFETIDEVQQIATEWLWSYNNDRPNIGNGGMTPAQKLRMAAQILRPSPRENGGLPIDFSSRSLFAARYDRCPKVFLSAIALAATVIYWL</sequence>
<dbReference type="KEGG" id="tpro:Ga0080559_TMP4652"/>
<organism evidence="1 2">
    <name type="scientific">Salipiger profundus</name>
    <dbReference type="NCBI Taxonomy" id="1229727"/>
    <lineage>
        <taxon>Bacteria</taxon>
        <taxon>Pseudomonadati</taxon>
        <taxon>Pseudomonadota</taxon>
        <taxon>Alphaproteobacteria</taxon>
        <taxon>Rhodobacterales</taxon>
        <taxon>Roseobacteraceae</taxon>
        <taxon>Salipiger</taxon>
    </lineage>
</organism>
<gene>
    <name evidence="1" type="ORF">Ga0080559_TMP4652</name>
</gene>
<dbReference type="AlphaFoldDB" id="A0A1U7DBF1"/>
<dbReference type="Proteomes" id="UP000186559">
    <property type="component" value="Chromosome"/>
</dbReference>
<evidence type="ECO:0000313" key="1">
    <source>
        <dbReference type="EMBL" id="APX25448.1"/>
    </source>
</evidence>
<keyword evidence="2" id="KW-1185">Reference proteome</keyword>
<dbReference type="EMBL" id="CP014796">
    <property type="protein sequence ID" value="APX25448.1"/>
    <property type="molecule type" value="Genomic_DNA"/>
</dbReference>
<proteinExistence type="predicted"/>
<reference evidence="1 2" key="1">
    <citation type="submission" date="2016-03" db="EMBL/GenBank/DDBJ databases">
        <title>Deep-sea bacteria in the southern Pacific.</title>
        <authorList>
            <person name="Tang K."/>
        </authorList>
    </citation>
    <scope>NUCLEOTIDE SEQUENCE [LARGE SCALE GENOMIC DNA]</scope>
    <source>
        <strain evidence="1 2">JLT2016</strain>
    </source>
</reference>
<dbReference type="STRING" id="1229727.Ga0080559_TMP4652"/>
<name>A0A1U7DBF1_9RHOB</name>
<protein>
    <submittedName>
        <fullName evidence="1">Mobile element protein</fullName>
    </submittedName>
</protein>
<accession>A0A1U7DBF1</accession>